<dbReference type="CDD" id="cd05930">
    <property type="entry name" value="A_NRPS"/>
    <property type="match status" value="1"/>
</dbReference>
<sequence>MPDIASLFASVVHRAPARPAVRLADRTLTYRELDELSAALAARITPGQVTAVTSENRGDYVVGLLAVLRAGGIYLPLDSEAPADRNAFVRADAGARAVLDGATFRALGTPGPHDAGRWAPPAVPAPDGGGYIIYTSGTTGRPKGVHVAASALAGHLEAARETFGLSDQDVVLHLARPHVDVAVEQVLTTLLAGATLVVPDRPLLAPAELLALLSGEQVTVANLSAGYFRDLVAALDGGAFPAPSGLRLMICGSDRLYPEVAAAWRARTGVPLVNAYGPTETVITSTTHLTVPDQDGGVTPIGRAVGERTLHVLDERLRPSAPGTAGELYIGGPLLASGYWGRGGQTAERFLPDPLSGRPGARMYRTGDLVRRAAPDAPLEFLGRADDQVKIRGFRVEPGEIEQVLATCPGVEQCVVAARDGRLVAYVTGRPPHADRLRQFLADRLPAPLVPALFVPVRAFTLTAAGKIDRAALPAPDAVRPAAEGPRRVPPRTPIEQLIAGVWSEVLGVPDIGADDNFFHLGGDSLTAVRVVARIFEVFGTVSPYTIFDAPTLAGFAAAVTAAGRHEPAPLTRSGRTRAPLSPFQRGLWVLDQWHPGSSTYNVPWVFRFDGPVDALVLRTALEVVAGRHEALRTTFGLGDDGPEQRVGAVAEVPFTVTEVPAGRLDAAVADLGSEPFDLERGPLLRAHLMTTSDGGPVLLLVVHHIVWDEGSLAVLEEELRETYAALAAGRPPTLPELPCQYADFSAWQAEHGGGAEQLGHWRRQLAGPRPGVPLPTDRPRPEEPRFRGAVHRFRFPAPVALAVKDLARAEDATPYMVLLAGLALTLHRRSGATDIVVGSPVSMRNRPELASLIGYFVNLLPIRVAVDPGLSFVDLVHRVRETAVDAYRHQDTPFDEITALAAGDGSGDGSPLCQVVLEMHPLSTEPLRIGDAEVARALHSNPVSRFDLSISVDDTGSGFTGRFEYDTDLFDAATMAEVCEQWQQTLAAALEVPVHRLFEERAGRTPSATALVHGDRGVTYGELNARANRLAHLLLGRNACGRGDVVAVLAERGPELVAALLAVLKTGAGYTLLDPEFPTARLAGAITDSQACLVLVHGLDAAFPGVPHLDLAAVDAEAAGLPDTDPTTRVTGADLACVMFTSGSTGRPKGVAAPHRALTTTYLAQDYARFGPDEVWLQASPVSWDAFALELFGALAFGGACVLHPGQRPDPETVARLTRQHGVTQLQLSGSLFSFLVEEFPETFTGLHTAFTAGERASVPHVAKALESFPGLRVGNGYGPVESMGFTTCRTVTAEDVAGPSVPVGAAVGGKDVVVLDRDLRPVADGESGEVYAAGGGLAYGYAGRPALTSARFVASPFRPGERMYRTGDLGRVADGVLSVIGRADDQVKIRGYRVEPGEIEDVLVRQPGVRQAVVAVHEPAPGDLRLAAYVTASEGHDVRPDALLCRLSDLLPDYLVPATLDVLDALPLNANGKADRAALPAPSRPATPRPAGGRGSAEGTAAAMTARERLVAEAVAAILGTEDIGPQDDFFRLGGNSLAAVRIAMRLSTATGTRVPPRLLFRARTVSAIAAALTPA</sequence>
<feature type="domain" description="Carrier" evidence="6">
    <location>
        <begin position="1504"/>
        <end position="1578"/>
    </location>
</feature>
<evidence type="ECO:0000256" key="4">
    <source>
        <dbReference type="ARBA" id="ARBA00022553"/>
    </source>
</evidence>
<dbReference type="Gene3D" id="3.30.559.30">
    <property type="entry name" value="Nonribosomal peptide synthetase, condensation domain"/>
    <property type="match status" value="1"/>
</dbReference>
<dbReference type="InterPro" id="IPR010071">
    <property type="entry name" value="AA_adenyl_dom"/>
</dbReference>
<organism evidence="7 8">
    <name type="scientific">Actinacidiphila rubida</name>
    <dbReference type="NCBI Taxonomy" id="310780"/>
    <lineage>
        <taxon>Bacteria</taxon>
        <taxon>Bacillati</taxon>
        <taxon>Actinomycetota</taxon>
        <taxon>Actinomycetes</taxon>
        <taxon>Kitasatosporales</taxon>
        <taxon>Streptomycetaceae</taxon>
        <taxon>Actinacidiphila</taxon>
    </lineage>
</organism>
<dbReference type="InterPro" id="IPR020845">
    <property type="entry name" value="AMP-binding_CS"/>
</dbReference>
<keyword evidence="4" id="KW-0597">Phosphoprotein</keyword>
<dbReference type="PANTHER" id="PTHR45527">
    <property type="entry name" value="NONRIBOSOMAL PEPTIDE SYNTHETASE"/>
    <property type="match status" value="1"/>
</dbReference>
<dbReference type="PROSITE" id="PS00455">
    <property type="entry name" value="AMP_BINDING"/>
    <property type="match status" value="2"/>
</dbReference>
<feature type="region of interest" description="Disordered" evidence="5">
    <location>
        <begin position="1477"/>
        <end position="1502"/>
    </location>
</feature>
<dbReference type="GO" id="GO:0009239">
    <property type="term" value="P:enterobactin biosynthetic process"/>
    <property type="evidence" value="ECO:0007669"/>
    <property type="project" value="TreeGrafter"/>
</dbReference>
<dbReference type="InterPro" id="IPR042099">
    <property type="entry name" value="ANL_N_sf"/>
</dbReference>
<dbReference type="InterPro" id="IPR001242">
    <property type="entry name" value="Condensation_dom"/>
</dbReference>
<dbReference type="FunFam" id="1.10.1200.10:FF:000005">
    <property type="entry name" value="Nonribosomal peptide synthetase 1"/>
    <property type="match status" value="1"/>
</dbReference>
<dbReference type="SUPFAM" id="SSF47336">
    <property type="entry name" value="ACP-like"/>
    <property type="match status" value="2"/>
</dbReference>
<dbReference type="GO" id="GO:0047527">
    <property type="term" value="F:2,3-dihydroxybenzoate-serine ligase activity"/>
    <property type="evidence" value="ECO:0007669"/>
    <property type="project" value="TreeGrafter"/>
</dbReference>
<dbReference type="PROSITE" id="PS00012">
    <property type="entry name" value="PHOSPHOPANTETHEINE"/>
    <property type="match status" value="2"/>
</dbReference>
<dbReference type="Gene3D" id="3.30.300.30">
    <property type="match status" value="2"/>
</dbReference>
<dbReference type="SUPFAM" id="SSF52777">
    <property type="entry name" value="CoA-dependent acyltransferases"/>
    <property type="match status" value="2"/>
</dbReference>
<dbReference type="GO" id="GO:0031177">
    <property type="term" value="F:phosphopantetheine binding"/>
    <property type="evidence" value="ECO:0007669"/>
    <property type="project" value="InterPro"/>
</dbReference>
<dbReference type="GO" id="GO:0009366">
    <property type="term" value="C:enterobactin synthetase complex"/>
    <property type="evidence" value="ECO:0007669"/>
    <property type="project" value="TreeGrafter"/>
</dbReference>
<evidence type="ECO:0000256" key="1">
    <source>
        <dbReference type="ARBA" id="ARBA00001957"/>
    </source>
</evidence>
<dbReference type="GO" id="GO:0005829">
    <property type="term" value="C:cytosol"/>
    <property type="evidence" value="ECO:0007669"/>
    <property type="project" value="TreeGrafter"/>
</dbReference>
<dbReference type="InterPro" id="IPR025110">
    <property type="entry name" value="AMP-bd_C"/>
</dbReference>
<dbReference type="NCBIfam" id="TIGR01733">
    <property type="entry name" value="AA-adenyl-dom"/>
    <property type="match status" value="2"/>
</dbReference>
<dbReference type="GO" id="GO:0043041">
    <property type="term" value="P:amino acid activation for nonribosomal peptide biosynthetic process"/>
    <property type="evidence" value="ECO:0007669"/>
    <property type="project" value="TreeGrafter"/>
</dbReference>
<dbReference type="PANTHER" id="PTHR45527:SF1">
    <property type="entry name" value="FATTY ACID SYNTHASE"/>
    <property type="match status" value="1"/>
</dbReference>
<evidence type="ECO:0000313" key="8">
    <source>
        <dbReference type="Proteomes" id="UP000181951"/>
    </source>
</evidence>
<evidence type="ECO:0000256" key="5">
    <source>
        <dbReference type="SAM" id="MobiDB-lite"/>
    </source>
</evidence>
<dbReference type="InterPro" id="IPR006162">
    <property type="entry name" value="Ppantetheine_attach_site"/>
</dbReference>
<dbReference type="InterPro" id="IPR023213">
    <property type="entry name" value="CAT-like_dom_sf"/>
</dbReference>
<dbReference type="STRING" id="310780.SAMN05216267_101290"/>
<feature type="domain" description="Carrier" evidence="6">
    <location>
        <begin position="490"/>
        <end position="564"/>
    </location>
</feature>
<dbReference type="Gene3D" id="3.30.559.10">
    <property type="entry name" value="Chloramphenicol acetyltransferase-like domain"/>
    <property type="match status" value="1"/>
</dbReference>
<dbReference type="InterPro" id="IPR009081">
    <property type="entry name" value="PP-bd_ACP"/>
</dbReference>
<dbReference type="Gene3D" id="3.40.50.12780">
    <property type="entry name" value="N-terminal domain of ligase-like"/>
    <property type="match status" value="2"/>
</dbReference>
<proteinExistence type="inferred from homology"/>
<keyword evidence="8" id="KW-1185">Reference proteome</keyword>
<dbReference type="Gene3D" id="1.10.1200.10">
    <property type="entry name" value="ACP-like"/>
    <property type="match status" value="2"/>
</dbReference>
<dbReference type="InterPro" id="IPR000873">
    <property type="entry name" value="AMP-dep_synth/lig_dom"/>
</dbReference>
<evidence type="ECO:0000259" key="6">
    <source>
        <dbReference type="PROSITE" id="PS50075"/>
    </source>
</evidence>
<dbReference type="SMART" id="SM00823">
    <property type="entry name" value="PKS_PP"/>
    <property type="match status" value="2"/>
</dbReference>
<evidence type="ECO:0000256" key="2">
    <source>
        <dbReference type="ARBA" id="ARBA00006432"/>
    </source>
</evidence>
<dbReference type="OrthoDB" id="2472181at2"/>
<dbReference type="CDD" id="cd12117">
    <property type="entry name" value="A_NRPS_Srf_like"/>
    <property type="match status" value="1"/>
</dbReference>
<gene>
    <name evidence="7" type="ORF">SAMN05216267_101290</name>
</gene>
<accession>A0A1H8KBV2</accession>
<dbReference type="InterPro" id="IPR045851">
    <property type="entry name" value="AMP-bd_C_sf"/>
</dbReference>
<dbReference type="Pfam" id="PF13193">
    <property type="entry name" value="AMP-binding_C"/>
    <property type="match status" value="2"/>
</dbReference>
<dbReference type="InterPro" id="IPR036736">
    <property type="entry name" value="ACP-like_sf"/>
</dbReference>
<dbReference type="SUPFAM" id="SSF56801">
    <property type="entry name" value="Acetyl-CoA synthetase-like"/>
    <property type="match status" value="2"/>
</dbReference>
<dbReference type="Proteomes" id="UP000181951">
    <property type="component" value="Unassembled WGS sequence"/>
</dbReference>
<dbReference type="CDD" id="cd19531">
    <property type="entry name" value="LCL_NRPS-like"/>
    <property type="match status" value="1"/>
</dbReference>
<dbReference type="FunFam" id="3.30.300.30:FF:000010">
    <property type="entry name" value="Enterobactin synthetase component F"/>
    <property type="match status" value="1"/>
</dbReference>
<dbReference type="PROSITE" id="PS50075">
    <property type="entry name" value="CARRIER"/>
    <property type="match status" value="2"/>
</dbReference>
<reference evidence="7 8" key="1">
    <citation type="submission" date="2016-10" db="EMBL/GenBank/DDBJ databases">
        <authorList>
            <person name="de Groot N.N."/>
        </authorList>
    </citation>
    <scope>NUCLEOTIDE SEQUENCE [LARGE SCALE GENOMIC DNA]</scope>
    <source>
        <strain evidence="7 8">CGMCC 4.2026</strain>
    </source>
</reference>
<protein>
    <submittedName>
        <fullName evidence="7">Amino acid adenylation domain-containing protein</fullName>
    </submittedName>
</protein>
<comment type="cofactor">
    <cofactor evidence="1">
        <name>pantetheine 4'-phosphate</name>
        <dbReference type="ChEBI" id="CHEBI:47942"/>
    </cofactor>
</comment>
<dbReference type="EMBL" id="FODD01000012">
    <property type="protein sequence ID" value="SEN89888.1"/>
    <property type="molecule type" value="Genomic_DNA"/>
</dbReference>
<keyword evidence="3" id="KW-0596">Phosphopantetheine</keyword>
<dbReference type="Pfam" id="PF00501">
    <property type="entry name" value="AMP-binding"/>
    <property type="match status" value="2"/>
</dbReference>
<dbReference type="Pfam" id="PF00668">
    <property type="entry name" value="Condensation"/>
    <property type="match status" value="1"/>
</dbReference>
<dbReference type="GO" id="GO:0008610">
    <property type="term" value="P:lipid biosynthetic process"/>
    <property type="evidence" value="ECO:0007669"/>
    <property type="project" value="UniProtKB-ARBA"/>
</dbReference>
<name>A0A1H8KBV2_9ACTN</name>
<evidence type="ECO:0000256" key="3">
    <source>
        <dbReference type="ARBA" id="ARBA00022450"/>
    </source>
</evidence>
<evidence type="ECO:0000313" key="7">
    <source>
        <dbReference type="EMBL" id="SEN89888.1"/>
    </source>
</evidence>
<dbReference type="Pfam" id="PF00550">
    <property type="entry name" value="PP-binding"/>
    <property type="match status" value="2"/>
</dbReference>
<dbReference type="RefSeq" id="WP_069464741.1">
    <property type="nucleotide sequence ID" value="NZ_FODD01000012.1"/>
</dbReference>
<dbReference type="InterPro" id="IPR020806">
    <property type="entry name" value="PKS_PP-bd"/>
</dbReference>
<comment type="similarity">
    <text evidence="2">Belongs to the ATP-dependent AMP-binding enzyme family.</text>
</comment>